<name>A0ABW0SY25_9GAMM</name>
<dbReference type="InterPro" id="IPR025640">
    <property type="entry name" value="GYF_2"/>
</dbReference>
<keyword evidence="2" id="KW-1003">Cell membrane</keyword>
<evidence type="ECO:0000256" key="1">
    <source>
        <dbReference type="ARBA" id="ARBA00004651"/>
    </source>
</evidence>
<evidence type="ECO:0000256" key="5">
    <source>
        <dbReference type="ARBA" id="ARBA00023136"/>
    </source>
</evidence>
<feature type="domain" description="GYF" evidence="8">
    <location>
        <begin position="5"/>
        <end position="47"/>
    </location>
</feature>
<keyword evidence="10" id="KW-1185">Reference proteome</keyword>
<reference evidence="10" key="1">
    <citation type="journal article" date="2019" name="Int. J. Syst. Evol. Microbiol.">
        <title>The Global Catalogue of Microorganisms (GCM) 10K type strain sequencing project: providing services to taxonomists for standard genome sequencing and annotation.</title>
        <authorList>
            <consortium name="The Broad Institute Genomics Platform"/>
            <consortium name="The Broad Institute Genome Sequencing Center for Infectious Disease"/>
            <person name="Wu L."/>
            <person name="Ma J."/>
        </authorList>
    </citation>
    <scope>NUCLEOTIDE SEQUENCE [LARGE SCALE GENOMIC DNA]</scope>
    <source>
        <strain evidence="10">CGMCC 1.13587</strain>
    </source>
</reference>
<dbReference type="Pfam" id="PF06271">
    <property type="entry name" value="RDD"/>
    <property type="match status" value="1"/>
</dbReference>
<evidence type="ECO:0000256" key="6">
    <source>
        <dbReference type="SAM" id="Phobius"/>
    </source>
</evidence>
<keyword evidence="4 6" id="KW-1133">Transmembrane helix</keyword>
<dbReference type="PANTHER" id="PTHR36115:SF6">
    <property type="entry name" value="PROLINE-RICH ANTIGEN HOMOLOG"/>
    <property type="match status" value="1"/>
</dbReference>
<protein>
    <submittedName>
        <fullName evidence="9">RDD family protein</fullName>
    </submittedName>
</protein>
<dbReference type="PANTHER" id="PTHR36115">
    <property type="entry name" value="PROLINE-RICH ANTIGEN HOMOLOG-RELATED"/>
    <property type="match status" value="1"/>
</dbReference>
<keyword evidence="5 6" id="KW-0472">Membrane</keyword>
<dbReference type="RefSeq" id="WP_377327645.1">
    <property type="nucleotide sequence ID" value="NZ_JBHSNG010000013.1"/>
</dbReference>
<feature type="domain" description="RDD" evidence="7">
    <location>
        <begin position="85"/>
        <end position="232"/>
    </location>
</feature>
<proteinExistence type="predicted"/>
<dbReference type="Proteomes" id="UP001596111">
    <property type="component" value="Unassembled WGS sequence"/>
</dbReference>
<evidence type="ECO:0000313" key="10">
    <source>
        <dbReference type="Proteomes" id="UP001596111"/>
    </source>
</evidence>
<evidence type="ECO:0000313" key="9">
    <source>
        <dbReference type="EMBL" id="MFC5581989.1"/>
    </source>
</evidence>
<evidence type="ECO:0000256" key="2">
    <source>
        <dbReference type="ARBA" id="ARBA00022475"/>
    </source>
</evidence>
<dbReference type="InterPro" id="IPR010432">
    <property type="entry name" value="RDD"/>
</dbReference>
<keyword evidence="3 6" id="KW-0812">Transmembrane</keyword>
<evidence type="ECO:0000256" key="3">
    <source>
        <dbReference type="ARBA" id="ARBA00022692"/>
    </source>
</evidence>
<dbReference type="InterPro" id="IPR051791">
    <property type="entry name" value="Pra-immunoreactive"/>
</dbReference>
<dbReference type="Pfam" id="PF14237">
    <property type="entry name" value="GYF_2"/>
    <property type="match status" value="1"/>
</dbReference>
<comment type="subcellular location">
    <subcellularLocation>
        <location evidence="1">Cell membrane</location>
        <topology evidence="1">Multi-pass membrane protein</topology>
    </subcellularLocation>
</comment>
<feature type="transmembrane region" description="Helical" evidence="6">
    <location>
        <begin position="200"/>
        <end position="219"/>
    </location>
</feature>
<evidence type="ECO:0000259" key="8">
    <source>
        <dbReference type="Pfam" id="PF14237"/>
    </source>
</evidence>
<comment type="caution">
    <text evidence="9">The sequence shown here is derived from an EMBL/GenBank/DDBJ whole genome shotgun (WGS) entry which is preliminary data.</text>
</comment>
<dbReference type="EMBL" id="JBHSNG010000013">
    <property type="protein sequence ID" value="MFC5581989.1"/>
    <property type="molecule type" value="Genomic_DNA"/>
</dbReference>
<gene>
    <name evidence="9" type="ORF">ACFPPB_12780</name>
</gene>
<evidence type="ECO:0000259" key="7">
    <source>
        <dbReference type="Pfam" id="PF06271"/>
    </source>
</evidence>
<feature type="transmembrane region" description="Helical" evidence="6">
    <location>
        <begin position="143"/>
        <end position="164"/>
    </location>
</feature>
<sequence length="258" mass="28572">MEIWIGRDGERHGPYKEDDVRQWLRTGQVSPKDLAWYEGLADWQPLSVLFPDEMSRNVPPGNPYTAPAAPLMPLPQTTAPALEDYAGFWKRVAAYILDAIILYIPNTLIMKAMGSDAAEEAMRKTMLAAPGDPHAMMAAYGQFYSMMGTTIAITSVIAWLYFALCESSAWQGTLGKLALGIRVTDLQGGRISFLRALGRYPAKFLSSMILFIGFLMVAWTERKQALHDMVCGTLVLNGRASEFRADRTSSDNSKSFSA</sequence>
<organism evidence="9 10">
    <name type="scientific">Rhodanobacter terrae</name>
    <dbReference type="NCBI Taxonomy" id="418647"/>
    <lineage>
        <taxon>Bacteria</taxon>
        <taxon>Pseudomonadati</taxon>
        <taxon>Pseudomonadota</taxon>
        <taxon>Gammaproteobacteria</taxon>
        <taxon>Lysobacterales</taxon>
        <taxon>Rhodanobacteraceae</taxon>
        <taxon>Rhodanobacter</taxon>
    </lineage>
</organism>
<evidence type="ECO:0000256" key="4">
    <source>
        <dbReference type="ARBA" id="ARBA00022989"/>
    </source>
</evidence>
<accession>A0ABW0SY25</accession>